<dbReference type="AlphaFoldDB" id="A0A5N7BTG4"/>
<evidence type="ECO:0000313" key="1">
    <source>
        <dbReference type="EMBL" id="KAE8385121.1"/>
    </source>
</evidence>
<organism evidence="1">
    <name type="scientific">Petromyces alliaceus</name>
    <name type="common">Aspergillus alliaceus</name>
    <dbReference type="NCBI Taxonomy" id="209559"/>
    <lineage>
        <taxon>Eukaryota</taxon>
        <taxon>Fungi</taxon>
        <taxon>Dikarya</taxon>
        <taxon>Ascomycota</taxon>
        <taxon>Pezizomycotina</taxon>
        <taxon>Eurotiomycetes</taxon>
        <taxon>Eurotiomycetidae</taxon>
        <taxon>Eurotiales</taxon>
        <taxon>Aspergillaceae</taxon>
        <taxon>Aspergillus</taxon>
        <taxon>Aspergillus subgen. Circumdati</taxon>
    </lineage>
</organism>
<accession>A0A5N7BTG4</accession>
<sequence>MPLTDQHCIVVNCTNGVVRTRRSWVIGGMLRDYEDSHKVGLDGSITGPDSIWIDISELEEYLKPAIDNMWWYGWLVMIVQVEIAVVPVGNTRQLGSNDGGTLWQRADSALLLSTTVQR</sequence>
<name>A0A5N7BTG4_PETAA</name>
<dbReference type="OrthoDB" id="1937642at2759"/>
<dbReference type="EMBL" id="ML735344">
    <property type="protein sequence ID" value="KAE8385121.1"/>
    <property type="molecule type" value="Genomic_DNA"/>
</dbReference>
<reference evidence="1" key="1">
    <citation type="submission" date="2019-04" db="EMBL/GenBank/DDBJ databases">
        <title>Friends and foes A comparative genomics studyof 23 Aspergillus species from section Flavi.</title>
        <authorList>
            <consortium name="DOE Joint Genome Institute"/>
            <person name="Kjaerbolling I."/>
            <person name="Vesth T."/>
            <person name="Frisvad J.C."/>
            <person name="Nybo J.L."/>
            <person name="Theobald S."/>
            <person name="Kildgaard S."/>
            <person name="Isbrandt T."/>
            <person name="Kuo A."/>
            <person name="Sato A."/>
            <person name="Lyhne E.K."/>
            <person name="Kogle M.E."/>
            <person name="Wiebenga A."/>
            <person name="Kun R.S."/>
            <person name="Lubbers R.J."/>
            <person name="Makela M.R."/>
            <person name="Barry K."/>
            <person name="Chovatia M."/>
            <person name="Clum A."/>
            <person name="Daum C."/>
            <person name="Haridas S."/>
            <person name="He G."/>
            <person name="LaButti K."/>
            <person name="Lipzen A."/>
            <person name="Mondo S."/>
            <person name="Riley R."/>
            <person name="Salamov A."/>
            <person name="Simmons B.A."/>
            <person name="Magnuson J.K."/>
            <person name="Henrissat B."/>
            <person name="Mortensen U.H."/>
            <person name="Larsen T.O."/>
            <person name="Devries R.P."/>
            <person name="Grigoriev I.V."/>
            <person name="Machida M."/>
            <person name="Baker S.E."/>
            <person name="Andersen M.R."/>
        </authorList>
    </citation>
    <scope>NUCLEOTIDE SEQUENCE [LARGE SCALE GENOMIC DNA]</scope>
    <source>
        <strain evidence="1">IBT 14317</strain>
    </source>
</reference>
<protein>
    <submittedName>
        <fullName evidence="1">Uncharacterized protein</fullName>
    </submittedName>
</protein>
<dbReference type="Proteomes" id="UP000326877">
    <property type="component" value="Unassembled WGS sequence"/>
</dbReference>
<proteinExistence type="predicted"/>
<gene>
    <name evidence="1" type="ORF">BDV23DRAFT_188548</name>
</gene>